<dbReference type="AlphaFoldDB" id="A0A2J6S345"/>
<evidence type="ECO:0000313" key="3">
    <source>
        <dbReference type="Proteomes" id="UP000235786"/>
    </source>
</evidence>
<proteinExistence type="predicted"/>
<feature type="region of interest" description="Disordered" evidence="1">
    <location>
        <begin position="1"/>
        <end position="21"/>
    </location>
</feature>
<name>A0A2J6S345_HYAVF</name>
<gene>
    <name evidence="2" type="ORF">L207DRAFT_249505</name>
</gene>
<accession>A0A2J6S345</accession>
<dbReference type="EMBL" id="KZ613940">
    <property type="protein sequence ID" value="PMD45199.1"/>
    <property type="molecule type" value="Genomic_DNA"/>
</dbReference>
<dbReference type="Proteomes" id="UP000235786">
    <property type="component" value="Unassembled WGS sequence"/>
</dbReference>
<organism evidence="2 3">
    <name type="scientific">Hyaloscypha variabilis (strain UAMH 11265 / GT02V1 / F)</name>
    <name type="common">Meliniomyces variabilis</name>
    <dbReference type="NCBI Taxonomy" id="1149755"/>
    <lineage>
        <taxon>Eukaryota</taxon>
        <taxon>Fungi</taxon>
        <taxon>Dikarya</taxon>
        <taxon>Ascomycota</taxon>
        <taxon>Pezizomycotina</taxon>
        <taxon>Leotiomycetes</taxon>
        <taxon>Helotiales</taxon>
        <taxon>Hyaloscyphaceae</taxon>
        <taxon>Hyaloscypha</taxon>
        <taxon>Hyaloscypha variabilis</taxon>
    </lineage>
</organism>
<evidence type="ECO:0000313" key="2">
    <source>
        <dbReference type="EMBL" id="PMD45199.1"/>
    </source>
</evidence>
<keyword evidence="3" id="KW-1185">Reference proteome</keyword>
<evidence type="ECO:0000256" key="1">
    <source>
        <dbReference type="SAM" id="MobiDB-lite"/>
    </source>
</evidence>
<sequence length="150" mass="17176">MIGDRSLDGMDRSGNDVPDLSREKETRILGEKLLLPDADWLWKQSRGGVSVRSKILRIIMMVQLRSRSTRRSRLSKGIRERKLYWEGFPVQTCSKSKYPAACDHIACSSCCAAKGWLSLSCREVSRLNARIVRFLLQDTSVPDHLRNRIL</sequence>
<reference evidence="2 3" key="1">
    <citation type="submission" date="2016-04" db="EMBL/GenBank/DDBJ databases">
        <title>A degradative enzymes factory behind the ericoid mycorrhizal symbiosis.</title>
        <authorList>
            <consortium name="DOE Joint Genome Institute"/>
            <person name="Martino E."/>
            <person name="Morin E."/>
            <person name="Grelet G."/>
            <person name="Kuo A."/>
            <person name="Kohler A."/>
            <person name="Daghino S."/>
            <person name="Barry K."/>
            <person name="Choi C."/>
            <person name="Cichocki N."/>
            <person name="Clum A."/>
            <person name="Copeland A."/>
            <person name="Hainaut M."/>
            <person name="Haridas S."/>
            <person name="Labutti K."/>
            <person name="Lindquist E."/>
            <person name="Lipzen A."/>
            <person name="Khouja H.-R."/>
            <person name="Murat C."/>
            <person name="Ohm R."/>
            <person name="Olson A."/>
            <person name="Spatafora J."/>
            <person name="Veneault-Fourrey C."/>
            <person name="Henrissat B."/>
            <person name="Grigoriev I."/>
            <person name="Martin F."/>
            <person name="Perotto S."/>
        </authorList>
    </citation>
    <scope>NUCLEOTIDE SEQUENCE [LARGE SCALE GENOMIC DNA]</scope>
    <source>
        <strain evidence="2 3">F</strain>
    </source>
</reference>
<protein>
    <submittedName>
        <fullName evidence="2">Uncharacterized protein</fullName>
    </submittedName>
</protein>